<dbReference type="InterPro" id="IPR032914">
    <property type="entry name" value="Vam6/VPS39/TRAP1"/>
</dbReference>
<dbReference type="AlphaFoldDB" id="A0A061B8M7"/>
<dbReference type="EMBL" id="LK052896">
    <property type="protein sequence ID" value="CDR43254.1"/>
    <property type="molecule type" value="Genomic_DNA"/>
</dbReference>
<organism evidence="5">
    <name type="scientific">Cyberlindnera fabianii</name>
    <name type="common">Yeast</name>
    <name type="synonym">Hansenula fabianii</name>
    <dbReference type="NCBI Taxonomy" id="36022"/>
    <lineage>
        <taxon>Eukaryota</taxon>
        <taxon>Fungi</taxon>
        <taxon>Dikarya</taxon>
        <taxon>Ascomycota</taxon>
        <taxon>Saccharomycotina</taxon>
        <taxon>Saccharomycetes</taxon>
        <taxon>Phaffomycetales</taxon>
        <taxon>Phaffomycetaceae</taxon>
        <taxon>Cyberlindnera</taxon>
    </lineage>
</organism>
<dbReference type="VEuPathDB" id="FungiDB:BON22_2920"/>
<dbReference type="GO" id="GO:0000329">
    <property type="term" value="C:fungal-type vacuole membrane"/>
    <property type="evidence" value="ECO:0007669"/>
    <property type="project" value="TreeGrafter"/>
</dbReference>
<proteinExistence type="inferred from homology"/>
<gene>
    <name evidence="5" type="ORF">CYFA0S_11e02542g</name>
</gene>
<dbReference type="GO" id="GO:0006914">
    <property type="term" value="P:autophagy"/>
    <property type="evidence" value="ECO:0007669"/>
    <property type="project" value="TreeGrafter"/>
</dbReference>
<accession>A0A061B8M7</accession>
<dbReference type="InterPro" id="IPR019452">
    <property type="entry name" value="VPS39/TGF_beta_rcpt-assoc_1"/>
</dbReference>
<comment type="similarity">
    <text evidence="3">Belongs to the VAM6/VPS39 family.</text>
</comment>
<dbReference type="GO" id="GO:0034058">
    <property type="term" value="P:endosomal vesicle fusion"/>
    <property type="evidence" value="ECO:0007669"/>
    <property type="project" value="TreeGrafter"/>
</dbReference>
<dbReference type="PhylomeDB" id="A0A061B8M7"/>
<dbReference type="PANTHER" id="PTHR12894:SF49">
    <property type="entry name" value="VAM6_VPS39-LIKE PROTEIN"/>
    <property type="match status" value="1"/>
</dbReference>
<evidence type="ECO:0000313" key="5">
    <source>
        <dbReference type="EMBL" id="CDR43254.1"/>
    </source>
</evidence>
<comment type="subcellular location">
    <subcellularLocation>
        <location evidence="1">Endomembrane system</location>
        <topology evidence="1">Peripheral membrane protein</topology>
    </subcellularLocation>
</comment>
<evidence type="ECO:0000256" key="3">
    <source>
        <dbReference type="ARBA" id="ARBA00038201"/>
    </source>
</evidence>
<feature type="domain" description="Vacuolar sorting protein 39/Transforming growth factor beta receptor-associated" evidence="4">
    <location>
        <begin position="343"/>
        <end position="440"/>
    </location>
</feature>
<dbReference type="GO" id="GO:0012505">
    <property type="term" value="C:endomembrane system"/>
    <property type="evidence" value="ECO:0007669"/>
    <property type="project" value="UniProtKB-SubCell"/>
</dbReference>
<protein>
    <submittedName>
        <fullName evidence="5">CYFA0S11e02542g1_1</fullName>
    </submittedName>
</protein>
<name>A0A061B8M7_CYBFA</name>
<keyword evidence="2" id="KW-0472">Membrane</keyword>
<sequence length="742" mass="85372">MTLDEQERLPFKDVSSLNVYKDTLTVAMRNTIVVYTYLYNHLEMMAQWKFPENITYIKSISPTLTIVASKTNFYKVEHATDADGKPSSPNIELIDWKAGFTLRSQFINVTAYGEDHVLLTRGSSKCIYSRSQGTITPVSLSGTVTGTIDPFLVVTTGNHIHIHDFEKLVDWQEFKLNKIQLTDVTEKLVTVITRDEVTILSLLDEKEIIDSIKDLESSISLVRQMSYDGKAEKLRELEIAHATQLFQMGQYPLAIQIFTDFCASPFEVVSLYPPSIRDPESTEELEIDEKAVRLLTHFLTDTRRKLNKLLNEPSHELPYHEGILTLDLFTGPNHTVEQIQTAIDTTLFKCYTLINPGLIGSLIRVENHCDPQLVVKTLKERNSMNELIDFYFKRGMHTEALNLLVELAKASDAPELVVRYLHRLKGDQLPLIIDFSKWLISEDEGYGIKIFIDSPYSDTFDRFKVMKFLQTQSDNLERMFLEFIIFELHETATTFHTRLCELYMIQLDTNPESIQFKKLHSFLQTGRYDNKTILSKFTKLISSSPEEALQHLLVLKTITLSRMGKHTDVLHIFVDEIHDPYSAIKYVQDHNTQSLFLSLIDMFQSQDDQKSILHLLSTTATTTPLFTILDIIPQFKVVDLQTYLIKSLRVQHKRHVLKNLEKSLLEVQRVVKTDRIGELEAKKCIIDDDTLCEVCRTKIKGSVFVWGKDGKTVRHFGCKMKETKKLKSLTLKEFNERHGGLV</sequence>
<dbReference type="Pfam" id="PF10366">
    <property type="entry name" value="Vps39_1"/>
    <property type="match status" value="1"/>
</dbReference>
<reference evidence="5" key="1">
    <citation type="journal article" date="2014" name="Genome Announc.">
        <title>Genome sequence of the yeast Cyberlindnera fabianii (Hansenula fabianii).</title>
        <authorList>
            <person name="Freel K.C."/>
            <person name="Sarilar V."/>
            <person name="Neuveglise C."/>
            <person name="Devillers H."/>
            <person name="Friedrich A."/>
            <person name="Schacherer J."/>
        </authorList>
    </citation>
    <scope>NUCLEOTIDE SEQUENCE</scope>
    <source>
        <strain evidence="5">YJS4271</strain>
    </source>
</reference>
<dbReference type="OrthoDB" id="5325112at2759"/>
<evidence type="ECO:0000256" key="1">
    <source>
        <dbReference type="ARBA" id="ARBA00004184"/>
    </source>
</evidence>
<evidence type="ECO:0000256" key="2">
    <source>
        <dbReference type="ARBA" id="ARBA00023136"/>
    </source>
</evidence>
<evidence type="ECO:0000259" key="4">
    <source>
        <dbReference type="Pfam" id="PF10366"/>
    </source>
</evidence>
<dbReference type="PANTHER" id="PTHR12894">
    <property type="entry name" value="CNH DOMAIN CONTAINING"/>
    <property type="match status" value="1"/>
</dbReference>